<proteinExistence type="predicted"/>
<keyword evidence="7" id="KW-1185">Reference proteome</keyword>
<dbReference type="OrthoDB" id="16538at2759"/>
<comment type="caution">
    <text evidence="6">The sequence shown here is derived from an EMBL/GenBank/DDBJ whole genome shotgun (WGS) entry which is preliminary data.</text>
</comment>
<evidence type="ECO:0000256" key="5">
    <source>
        <dbReference type="SAM" id="MobiDB-lite"/>
    </source>
</evidence>
<reference evidence="6" key="1">
    <citation type="submission" date="2022-07" db="EMBL/GenBank/DDBJ databases">
        <title>Phylogenomic reconstructions and comparative analyses of Kickxellomycotina fungi.</title>
        <authorList>
            <person name="Reynolds N.K."/>
            <person name="Stajich J.E."/>
            <person name="Barry K."/>
            <person name="Grigoriev I.V."/>
            <person name="Crous P."/>
            <person name="Smith M.E."/>
        </authorList>
    </citation>
    <scope>NUCLEOTIDE SEQUENCE</scope>
    <source>
        <strain evidence="6">NBRC 100468</strain>
    </source>
</reference>
<feature type="region of interest" description="Disordered" evidence="5">
    <location>
        <begin position="333"/>
        <end position="354"/>
    </location>
</feature>
<dbReference type="AlphaFoldDB" id="A0A9W7ZWU3"/>
<evidence type="ECO:0000256" key="3">
    <source>
        <dbReference type="ARBA" id="ARBA00022884"/>
    </source>
</evidence>
<gene>
    <name evidence="6" type="ORF">H4219_004629</name>
</gene>
<protein>
    <recommendedName>
        <fullName evidence="8">Eukaryotic translation initiation factor 3 subunit D</fullName>
    </recommendedName>
</protein>
<evidence type="ECO:0000256" key="4">
    <source>
        <dbReference type="ARBA" id="ARBA00022917"/>
    </source>
</evidence>
<keyword evidence="4" id="KW-0648">Protein biosynthesis</keyword>
<evidence type="ECO:0000256" key="2">
    <source>
        <dbReference type="ARBA" id="ARBA00022540"/>
    </source>
</evidence>
<dbReference type="Proteomes" id="UP001150538">
    <property type="component" value="Unassembled WGS sequence"/>
</dbReference>
<dbReference type="PIRSF" id="PIRSF016281">
    <property type="entry name" value="EIF-3_zeta"/>
    <property type="match status" value="1"/>
</dbReference>
<dbReference type="GO" id="GO:0003723">
    <property type="term" value="F:RNA binding"/>
    <property type="evidence" value="ECO:0007669"/>
    <property type="project" value="UniProtKB-KW"/>
</dbReference>
<dbReference type="GO" id="GO:0005852">
    <property type="term" value="C:eukaryotic translation initiation factor 3 complex"/>
    <property type="evidence" value="ECO:0007669"/>
    <property type="project" value="InterPro"/>
</dbReference>
<evidence type="ECO:0000256" key="1">
    <source>
        <dbReference type="ARBA" id="ARBA00022490"/>
    </source>
</evidence>
<dbReference type="EMBL" id="JANBPU010000180">
    <property type="protein sequence ID" value="KAJ1914784.1"/>
    <property type="molecule type" value="Genomic_DNA"/>
</dbReference>
<name>A0A9W7ZWU3_9FUNG</name>
<keyword evidence="1" id="KW-0963">Cytoplasm</keyword>
<evidence type="ECO:0000313" key="7">
    <source>
        <dbReference type="Proteomes" id="UP001150538"/>
    </source>
</evidence>
<dbReference type="PANTHER" id="PTHR12399">
    <property type="entry name" value="EUKARYOTIC TRANSLATION INITIATION FACTOR 3 SUBUNIT 7"/>
    <property type="match status" value="1"/>
</dbReference>
<accession>A0A9W7ZWU3</accession>
<dbReference type="GO" id="GO:0003743">
    <property type="term" value="F:translation initiation factor activity"/>
    <property type="evidence" value="ECO:0007669"/>
    <property type="project" value="UniProtKB-KW"/>
</dbReference>
<sequence length="566" mass="62281">MSELPSFELPALVENKNGWGPVSSSTSLQFQDVPYVPFSKADKISRMSDWTQMAEGKNETIRQRGRNARDQHQTYGSSAASAFTYQRADESAFSVVTKSTPTSKKPASVFNNRGQFTRNRGMQRLGSAPQGRGGSSFGQRKRQHWTGNRFHRQRYASVQVGNDWELKQEIEFSRLSGLNYVISGVTEAGVHGNIGGYDKKFDRIPARQPIQLRKQDCVAYNVSASDDPVLQKLADENKAKVFASDVVLATLMIASRTVNPWDIVINRVDDKLFLDKRDGGPLDYLTVNENAVDPPIEGPDKDANPNSPSMLAQEANEVNRHFLSMISSNASAAVTSENPNPFRSEDDGDNSPNANARTVAAYKYRIFDITARGSSGDDGDEGASGAQGDEDTCLLAVRTELNAVDKTTNQNYLFARALNQFSVRAPGAGGALDWNTKIHTSRGAVVATERKNNAAKLAKWGIQAVLANANQLKLGYVSRINPAKRSAHQVLTVEKYRPEEFLKQLNVDIDNAWGIVKAVVDLCLALPEGRYVLVRDPNKPKMFLYLVPPGTFDDDDESELATATPL</sequence>
<evidence type="ECO:0008006" key="8">
    <source>
        <dbReference type="Google" id="ProtNLM"/>
    </source>
</evidence>
<dbReference type="Pfam" id="PF05091">
    <property type="entry name" value="eIF-3_zeta"/>
    <property type="match status" value="1"/>
</dbReference>
<dbReference type="PANTHER" id="PTHR12399:SF0">
    <property type="entry name" value="EUKARYOTIC TRANSLATION INITIATION FACTOR 3 SUBUNIT D"/>
    <property type="match status" value="1"/>
</dbReference>
<feature type="region of interest" description="Disordered" evidence="5">
    <location>
        <begin position="123"/>
        <end position="143"/>
    </location>
</feature>
<organism evidence="6 7">
    <name type="scientific">Mycoemilia scoparia</name>
    <dbReference type="NCBI Taxonomy" id="417184"/>
    <lineage>
        <taxon>Eukaryota</taxon>
        <taxon>Fungi</taxon>
        <taxon>Fungi incertae sedis</taxon>
        <taxon>Zoopagomycota</taxon>
        <taxon>Kickxellomycotina</taxon>
        <taxon>Kickxellomycetes</taxon>
        <taxon>Kickxellales</taxon>
        <taxon>Kickxellaceae</taxon>
        <taxon>Mycoemilia</taxon>
    </lineage>
</organism>
<dbReference type="InterPro" id="IPR007783">
    <property type="entry name" value="eIF3d"/>
</dbReference>
<evidence type="ECO:0000313" key="6">
    <source>
        <dbReference type="EMBL" id="KAJ1914784.1"/>
    </source>
</evidence>
<keyword evidence="2" id="KW-0396">Initiation factor</keyword>
<keyword evidence="3" id="KW-0694">RNA-binding</keyword>